<dbReference type="AlphaFoldDB" id="A0A0M3QXG0"/>
<dbReference type="SUPFAM" id="SSF57625">
    <property type="entry name" value="Invertebrate chitin-binding proteins"/>
    <property type="match status" value="1"/>
</dbReference>
<feature type="non-terminal residue" evidence="2">
    <location>
        <position position="98"/>
    </location>
</feature>
<proteinExistence type="predicted"/>
<protein>
    <submittedName>
        <fullName evidence="2">CG14645</fullName>
    </submittedName>
</protein>
<dbReference type="GO" id="GO:0008061">
    <property type="term" value="F:chitin binding"/>
    <property type="evidence" value="ECO:0007669"/>
    <property type="project" value="InterPro"/>
</dbReference>
<reference evidence="2 3" key="1">
    <citation type="submission" date="2015-08" db="EMBL/GenBank/DDBJ databases">
        <title>Ancestral chromatin configuration constrains chromatin evolution on differentiating sex chromosomes in Drosophila.</title>
        <authorList>
            <person name="Zhou Q."/>
            <person name="Bachtrog D."/>
        </authorList>
    </citation>
    <scope>NUCLEOTIDE SEQUENCE [LARGE SCALE GENOMIC DNA]</scope>
    <source>
        <tissue evidence="2">Whole larvae</tissue>
    </source>
</reference>
<evidence type="ECO:0000256" key="1">
    <source>
        <dbReference type="SAM" id="SignalP"/>
    </source>
</evidence>
<dbReference type="EMBL" id="CP012526">
    <property type="protein sequence ID" value="ALC45863.1"/>
    <property type="molecule type" value="Genomic_DNA"/>
</dbReference>
<gene>
    <name evidence="2" type="ORF">Dbus_chr3Rg613</name>
</gene>
<keyword evidence="1" id="KW-0732">Signal</keyword>
<dbReference type="OrthoDB" id="7812182at2759"/>
<feature type="chain" id="PRO_5005788341" evidence="1">
    <location>
        <begin position="21"/>
        <end position="98"/>
    </location>
</feature>
<dbReference type="OMA" id="WYWTPTV"/>
<dbReference type="PANTHER" id="PTHR20987">
    <property type="entry name" value="CHITIN-BINDING TYPE-2 DOMAIN-CONTAINING PROTEIN-RELATED"/>
    <property type="match status" value="1"/>
</dbReference>
<evidence type="ECO:0000313" key="3">
    <source>
        <dbReference type="Proteomes" id="UP000494163"/>
    </source>
</evidence>
<name>A0A0M3QXG0_DROBS</name>
<evidence type="ECO:0000313" key="2">
    <source>
        <dbReference type="EMBL" id="ALC45863.1"/>
    </source>
</evidence>
<feature type="signal peptide" evidence="1">
    <location>
        <begin position="1"/>
        <end position="20"/>
    </location>
</feature>
<dbReference type="PANTHER" id="PTHR20987:SF0">
    <property type="entry name" value="CHITIN-BINDING TYPE-2 DOMAIN-CONTAINING PROTEIN-RELATED"/>
    <property type="match status" value="1"/>
</dbReference>
<sequence>MKFALLLALFLALGLCGVLAWDQHTGQPGCQTEQEIQVGNYRHWKRKNAYWKCVTLGTPASLQYCKNGEGYLDDVKSCVPWDEWYWTPTVQPPSRPNG</sequence>
<accession>A0A0M3QXG0</accession>
<dbReference type="Proteomes" id="UP000494163">
    <property type="component" value="Chromosome 3R"/>
</dbReference>
<organism evidence="2 3">
    <name type="scientific">Drosophila busckii</name>
    <name type="common">Fruit fly</name>
    <dbReference type="NCBI Taxonomy" id="30019"/>
    <lineage>
        <taxon>Eukaryota</taxon>
        <taxon>Metazoa</taxon>
        <taxon>Ecdysozoa</taxon>
        <taxon>Arthropoda</taxon>
        <taxon>Hexapoda</taxon>
        <taxon>Insecta</taxon>
        <taxon>Pterygota</taxon>
        <taxon>Neoptera</taxon>
        <taxon>Endopterygota</taxon>
        <taxon>Diptera</taxon>
        <taxon>Brachycera</taxon>
        <taxon>Muscomorpha</taxon>
        <taxon>Ephydroidea</taxon>
        <taxon>Drosophilidae</taxon>
        <taxon>Drosophila</taxon>
    </lineage>
</organism>
<keyword evidence="3" id="KW-1185">Reference proteome</keyword>
<dbReference type="InterPro" id="IPR036508">
    <property type="entry name" value="Chitin-bd_dom_sf"/>
</dbReference>